<keyword evidence="5 6" id="KW-0804">Transcription</keyword>
<keyword evidence="3 6" id="KW-0731">Sigma factor</keyword>
<feature type="domain" description="RNA polymerase sigma-70" evidence="7">
    <location>
        <begin position="111"/>
        <end position="124"/>
    </location>
</feature>
<dbReference type="CDD" id="cd06171">
    <property type="entry name" value="Sigma70_r4"/>
    <property type="match status" value="1"/>
</dbReference>
<dbReference type="FunFam" id="1.10.601.10:FF:000001">
    <property type="entry name" value="RNA polymerase sigma factor SigA"/>
    <property type="match status" value="1"/>
</dbReference>
<dbReference type="PROSITE" id="PS00716">
    <property type="entry name" value="SIGMA70_2"/>
    <property type="match status" value="1"/>
</dbReference>
<dbReference type="Pfam" id="PF04542">
    <property type="entry name" value="Sigma70_r2"/>
    <property type="match status" value="1"/>
</dbReference>
<dbReference type="InterPro" id="IPR050239">
    <property type="entry name" value="Sigma-70_RNA_pol_init_factors"/>
</dbReference>
<dbReference type="InterPro" id="IPR007630">
    <property type="entry name" value="RNA_pol_sigma70_r4"/>
</dbReference>
<feature type="region of interest" description="Sigma-70 factor domain-2" evidence="6">
    <location>
        <begin position="87"/>
        <end position="157"/>
    </location>
</feature>
<comment type="caution">
    <text evidence="9">The sequence shown here is derived from an EMBL/GenBank/DDBJ whole genome shotgun (WGS) entry which is preliminary data.</text>
</comment>
<dbReference type="Gene3D" id="1.10.10.10">
    <property type="entry name" value="Winged helix-like DNA-binding domain superfamily/Winged helix DNA-binding domain"/>
    <property type="match status" value="2"/>
</dbReference>
<dbReference type="SUPFAM" id="SSF88946">
    <property type="entry name" value="Sigma2 domain of RNA polymerase sigma factors"/>
    <property type="match status" value="1"/>
</dbReference>
<comment type="function">
    <text evidence="6">Sigma factors are initiation factors that promote the attachment of RNA polymerase to specific initiation sites and are then released. This sigma factor is the master transcriptional regulator of the stationary phase and the general stress response.</text>
</comment>
<organism evidence="9">
    <name type="scientific">Vibrio cyclitrophicus</name>
    <dbReference type="NCBI Taxonomy" id="47951"/>
    <lineage>
        <taxon>Bacteria</taxon>
        <taxon>Pseudomonadati</taxon>
        <taxon>Pseudomonadota</taxon>
        <taxon>Gammaproteobacteria</taxon>
        <taxon>Vibrionales</taxon>
        <taxon>Vibrionaceae</taxon>
        <taxon>Vibrio</taxon>
    </lineage>
</organism>
<evidence type="ECO:0000256" key="1">
    <source>
        <dbReference type="ARBA" id="ARBA00022490"/>
    </source>
</evidence>
<evidence type="ECO:0000256" key="4">
    <source>
        <dbReference type="ARBA" id="ARBA00023125"/>
    </source>
</evidence>
<dbReference type="GeneID" id="50228997"/>
<dbReference type="PANTHER" id="PTHR30603:SF67">
    <property type="entry name" value="RNA POLYMERASE SIGMA FACTOR RPOS"/>
    <property type="match status" value="1"/>
</dbReference>
<evidence type="ECO:0000256" key="2">
    <source>
        <dbReference type="ARBA" id="ARBA00023015"/>
    </source>
</evidence>
<accession>A0A7Z1MJS7</accession>
<evidence type="ECO:0000259" key="7">
    <source>
        <dbReference type="PROSITE" id="PS00715"/>
    </source>
</evidence>
<dbReference type="EMBL" id="MDBS01000022">
    <property type="protein sequence ID" value="PMP30186.1"/>
    <property type="molecule type" value="Genomic_DNA"/>
</dbReference>
<dbReference type="InterPro" id="IPR036388">
    <property type="entry name" value="WH-like_DNA-bd_sf"/>
</dbReference>
<dbReference type="AlphaFoldDB" id="A0A7Z1MJS7"/>
<dbReference type="Pfam" id="PF04539">
    <property type="entry name" value="Sigma70_r3"/>
    <property type="match status" value="1"/>
</dbReference>
<feature type="region of interest" description="Sigma-70 factor domain-4" evidence="6">
    <location>
        <begin position="255"/>
        <end position="308"/>
    </location>
</feature>
<name>A0A7Z1MJS7_9VIBR</name>
<dbReference type="PROSITE" id="PS00715">
    <property type="entry name" value="SIGMA70_1"/>
    <property type="match status" value="1"/>
</dbReference>
<dbReference type="Pfam" id="PF00140">
    <property type="entry name" value="Sigma70_r1_2"/>
    <property type="match status" value="1"/>
</dbReference>
<dbReference type="FunFam" id="1.10.10.10:FF:000044">
    <property type="entry name" value="RNA polymerase sigma factor RpoS"/>
    <property type="match status" value="1"/>
</dbReference>
<dbReference type="PRINTS" id="PR00046">
    <property type="entry name" value="SIGMA70FCT"/>
</dbReference>
<dbReference type="Gene3D" id="1.10.601.10">
    <property type="entry name" value="RNA Polymerase Primary Sigma Factor"/>
    <property type="match status" value="1"/>
</dbReference>
<keyword evidence="2 6" id="KW-0805">Transcription regulation</keyword>
<reference evidence="9" key="2">
    <citation type="journal article" date="2018" name="Nature">
        <title>A major lineage of non-tailed dsDNA viruses as unrecognized killers of marine bacteria.</title>
        <authorList>
            <person name="Kauffman K.M."/>
            <person name="Hussain F.A."/>
            <person name="Yang J."/>
            <person name="Arevalo P."/>
            <person name="Brown J.M."/>
            <person name="Chang W.K."/>
            <person name="VanInsberghe D."/>
            <person name="Elsherbini J."/>
            <person name="Sharma R.S."/>
            <person name="Cutler M.B."/>
            <person name="Kelly L."/>
            <person name="Polz M.F."/>
        </authorList>
    </citation>
    <scope>NUCLEOTIDE SEQUENCE</scope>
    <source>
        <strain evidence="9">10N.222.46.E12</strain>
    </source>
</reference>
<dbReference type="InterPro" id="IPR000943">
    <property type="entry name" value="RNA_pol_sigma70"/>
</dbReference>
<comment type="subunit">
    <text evidence="6">Interacts with the RNA polymerase core enzyme.</text>
</comment>
<dbReference type="RefSeq" id="WP_010435803.1">
    <property type="nucleotide sequence ID" value="NZ_CAWNSP010000006.1"/>
</dbReference>
<dbReference type="GO" id="GO:0005737">
    <property type="term" value="C:cytoplasm"/>
    <property type="evidence" value="ECO:0007669"/>
    <property type="project" value="UniProtKB-SubCell"/>
</dbReference>
<dbReference type="InterPro" id="IPR007624">
    <property type="entry name" value="RNA_pol_sigma70_r3"/>
</dbReference>
<feature type="region of interest" description="Sigma-70 factor domain-1" evidence="6">
    <location>
        <begin position="49"/>
        <end position="82"/>
    </location>
</feature>
<evidence type="ECO:0000259" key="8">
    <source>
        <dbReference type="PROSITE" id="PS00716"/>
    </source>
</evidence>
<keyword evidence="1 6" id="KW-0963">Cytoplasm</keyword>
<dbReference type="InterPro" id="IPR009042">
    <property type="entry name" value="RNA_pol_sigma70_r1_2"/>
</dbReference>
<dbReference type="SUPFAM" id="SSF88659">
    <property type="entry name" value="Sigma3 and sigma4 domains of RNA polymerase sigma factors"/>
    <property type="match status" value="2"/>
</dbReference>
<gene>
    <name evidence="6" type="primary">rpoS</name>
    <name evidence="9" type="ORF">BCS90_15560</name>
</gene>
<dbReference type="NCBIfam" id="NF004207">
    <property type="entry name" value="PRK05657.1"/>
    <property type="match status" value="1"/>
</dbReference>
<dbReference type="InterPro" id="IPR014284">
    <property type="entry name" value="RNA_pol_sigma-70_dom"/>
</dbReference>
<dbReference type="GO" id="GO:0006352">
    <property type="term" value="P:DNA-templated transcription initiation"/>
    <property type="evidence" value="ECO:0007669"/>
    <property type="project" value="UniProtKB-UniRule"/>
</dbReference>
<dbReference type="GO" id="GO:0003677">
    <property type="term" value="F:DNA binding"/>
    <property type="evidence" value="ECO:0007669"/>
    <property type="project" value="UniProtKB-UniRule"/>
</dbReference>
<feature type="short sequence motif" description="Interaction with polymerase core subunit RpoC" evidence="6">
    <location>
        <begin position="111"/>
        <end position="114"/>
    </location>
</feature>
<evidence type="ECO:0000256" key="6">
    <source>
        <dbReference type="HAMAP-Rule" id="MF_00959"/>
    </source>
</evidence>
<dbReference type="NCBIfam" id="TIGR02394">
    <property type="entry name" value="rpoS_proteo"/>
    <property type="match status" value="1"/>
</dbReference>
<evidence type="ECO:0000256" key="5">
    <source>
        <dbReference type="ARBA" id="ARBA00023163"/>
    </source>
</evidence>
<dbReference type="InterPro" id="IPR013325">
    <property type="entry name" value="RNA_pol_sigma_r2"/>
</dbReference>
<dbReference type="GO" id="GO:0016987">
    <property type="term" value="F:sigma factor activity"/>
    <property type="evidence" value="ECO:0007669"/>
    <property type="project" value="UniProtKB-UniRule"/>
</dbReference>
<keyword evidence="4 6" id="KW-0238">DNA-binding</keyword>
<dbReference type="InterPro" id="IPR013324">
    <property type="entry name" value="RNA_pol_sigma_r3/r4-like"/>
</dbReference>
<feature type="domain" description="RNA polymerase sigma-70" evidence="8">
    <location>
        <begin position="280"/>
        <end position="306"/>
    </location>
</feature>
<evidence type="ECO:0000313" key="9">
    <source>
        <dbReference type="EMBL" id="PMP30186.1"/>
    </source>
</evidence>
<dbReference type="InterPro" id="IPR012761">
    <property type="entry name" value="RNA_pol_sigma_RpoS"/>
</dbReference>
<evidence type="ECO:0000256" key="3">
    <source>
        <dbReference type="ARBA" id="ARBA00023082"/>
    </source>
</evidence>
<feature type="region of interest" description="Sigma-70 factor domain-3" evidence="6">
    <location>
        <begin position="167"/>
        <end position="242"/>
    </location>
</feature>
<reference evidence="9" key="1">
    <citation type="submission" date="2016-07" db="EMBL/GenBank/DDBJ databases">
        <authorList>
            <person name="Kauffman K."/>
            <person name="Arevalo P."/>
            <person name="Polz M.F."/>
        </authorList>
    </citation>
    <scope>NUCLEOTIDE SEQUENCE</scope>
    <source>
        <strain evidence="9">10N.222.46.E12</strain>
    </source>
</reference>
<feature type="DNA-binding region" description="H-T-H motif" evidence="6">
    <location>
        <begin position="281"/>
        <end position="300"/>
    </location>
</feature>
<dbReference type="PANTHER" id="PTHR30603">
    <property type="entry name" value="RNA POLYMERASE SIGMA FACTOR RPO"/>
    <property type="match status" value="1"/>
</dbReference>
<dbReference type="Pfam" id="PF04545">
    <property type="entry name" value="Sigma70_r4"/>
    <property type="match status" value="1"/>
</dbReference>
<dbReference type="InterPro" id="IPR007627">
    <property type="entry name" value="RNA_pol_sigma70_r2"/>
</dbReference>
<protein>
    <recommendedName>
        <fullName evidence="6">RNA polymerase sigma factor RpoS</fullName>
    </recommendedName>
    <alternativeName>
        <fullName evidence="6">Sigma S</fullName>
    </alternativeName>
    <alternativeName>
        <fullName evidence="6">Sigma-38</fullName>
    </alternativeName>
</protein>
<dbReference type="NCBIfam" id="TIGR02937">
    <property type="entry name" value="sigma70-ECF"/>
    <property type="match status" value="1"/>
</dbReference>
<comment type="similarity">
    <text evidence="6">Belongs to the sigma-70 factor family. RpoS subfamily.</text>
</comment>
<sequence>MSISNAVTKEEFDLNQVTTESETLGKAKRTVTKKTEAKEEAEVTSKSLDATQLYLGEIGFSPLLTAEEEVLYARRALRGDEAARKRMIESNLRLVVKISRRYSNRGLALLDLIEEGNLGLIRAVEKFDPERGFRFSTYATWWIRQTIERALMNQTRTIRLPIHVVKELNIYLRTARELSQKLDHEPTAEEIATKLDKPVGDVSKMLRLNERVSSVDTPIGGDGEKALLDIIPDINNSDPEVSTQDSDIKNSLIFWLDELNPKQKEVLARRFGLLGYEPSTLEEVGREICLTRERVRQIQVEGLRRLREILIKQGLNMENLFNVEND</sequence>
<dbReference type="HAMAP" id="MF_00959">
    <property type="entry name" value="Sigma70_RpoS"/>
    <property type="match status" value="1"/>
</dbReference>
<comment type="subcellular location">
    <subcellularLocation>
        <location evidence="6">Cytoplasm</location>
    </subcellularLocation>
</comment>
<proteinExistence type="inferred from homology"/>